<comment type="caution">
    <text evidence="1">The sequence shown here is derived from an EMBL/GenBank/DDBJ whole genome shotgun (WGS) entry which is preliminary data.</text>
</comment>
<dbReference type="Proteomes" id="UP000245865">
    <property type="component" value="Unassembled WGS sequence"/>
</dbReference>
<keyword evidence="2" id="KW-1185">Reference proteome</keyword>
<protein>
    <recommendedName>
        <fullName evidence="3">DUF3168 domain-containing protein</fullName>
    </recommendedName>
</protein>
<sequence length="129" mass="14458">MGSPNLALQAALISTIRGINTAAGTRVYSYIPDNAAYPYVQVWPGFETPIDEECWDRTESTMQIDVWADQLNYIKTKDVAAAIRNALHEQNLTIAGHTVDRIRVESIVYTDDPPLYRARMSISIETQPS</sequence>
<name>A0A316JBU0_9HYPH</name>
<dbReference type="RefSeq" id="WP_109705720.1">
    <property type="nucleotide sequence ID" value="NZ_QGDB01000002.1"/>
</dbReference>
<dbReference type="AlphaFoldDB" id="A0A316JBU0"/>
<evidence type="ECO:0000313" key="2">
    <source>
        <dbReference type="Proteomes" id="UP000245865"/>
    </source>
</evidence>
<evidence type="ECO:0008006" key="3">
    <source>
        <dbReference type="Google" id="ProtNLM"/>
    </source>
</evidence>
<gene>
    <name evidence="1" type="ORF">DKP76_07110</name>
</gene>
<dbReference type="InterPro" id="IPR021508">
    <property type="entry name" value="Gp17-like"/>
</dbReference>
<dbReference type="EMBL" id="QGDB01000002">
    <property type="protein sequence ID" value="PWL18826.1"/>
    <property type="molecule type" value="Genomic_DNA"/>
</dbReference>
<dbReference type="Gene3D" id="3.30.2000.30">
    <property type="match status" value="1"/>
</dbReference>
<dbReference type="OrthoDB" id="7630456at2"/>
<proteinExistence type="predicted"/>
<accession>A0A316JBU0</accession>
<dbReference type="InterPro" id="IPR053745">
    <property type="entry name" value="Viral_Tail_Comp_sf"/>
</dbReference>
<evidence type="ECO:0000313" key="1">
    <source>
        <dbReference type="EMBL" id="PWL18826.1"/>
    </source>
</evidence>
<reference evidence="1 2" key="1">
    <citation type="submission" date="2018-05" db="EMBL/GenBank/DDBJ databases">
        <title>Comparative genomic sequence analysis between strain HN4 and CCM 8460T (Falsochrobactrum ovis) will provide more evidence to prove that HN4 is a new species of Falsochrobactrum.</title>
        <authorList>
            <person name="Lyu W."/>
            <person name="Sun L."/>
            <person name="Yao L."/>
        </authorList>
    </citation>
    <scope>NUCLEOTIDE SEQUENCE [LARGE SCALE GENOMIC DNA]</scope>
    <source>
        <strain evidence="1 2">HN4</strain>
    </source>
</reference>
<organism evidence="1 2">
    <name type="scientific">Falsochrobactrum shanghaiense</name>
    <dbReference type="NCBI Taxonomy" id="2201899"/>
    <lineage>
        <taxon>Bacteria</taxon>
        <taxon>Pseudomonadati</taxon>
        <taxon>Pseudomonadota</taxon>
        <taxon>Alphaproteobacteria</taxon>
        <taxon>Hyphomicrobiales</taxon>
        <taxon>Brucellaceae</taxon>
        <taxon>Falsochrobactrum</taxon>
    </lineage>
</organism>
<dbReference type="Pfam" id="PF11367">
    <property type="entry name" value="Tail_completion_gp17"/>
    <property type="match status" value="1"/>
</dbReference>